<dbReference type="RefSeq" id="XP_062715578.1">
    <property type="nucleotide sequence ID" value="XM_062859594.1"/>
</dbReference>
<dbReference type="InterPro" id="IPR035901">
    <property type="entry name" value="GIY-YIG_endonuc_sf"/>
</dbReference>
<dbReference type="Proteomes" id="UP000069940">
    <property type="component" value="Unassembled WGS sequence"/>
</dbReference>
<organism evidence="2 3">
    <name type="scientific">Aedes albopictus</name>
    <name type="common">Asian tiger mosquito</name>
    <name type="synonym">Stegomyia albopicta</name>
    <dbReference type="NCBI Taxonomy" id="7160"/>
    <lineage>
        <taxon>Eukaryota</taxon>
        <taxon>Metazoa</taxon>
        <taxon>Ecdysozoa</taxon>
        <taxon>Arthropoda</taxon>
        <taxon>Hexapoda</taxon>
        <taxon>Insecta</taxon>
        <taxon>Pterygota</taxon>
        <taxon>Neoptera</taxon>
        <taxon>Endopterygota</taxon>
        <taxon>Diptera</taxon>
        <taxon>Nematocera</taxon>
        <taxon>Culicoidea</taxon>
        <taxon>Culicidae</taxon>
        <taxon>Culicinae</taxon>
        <taxon>Aedini</taxon>
        <taxon>Aedes</taxon>
        <taxon>Stegomyia</taxon>
    </lineage>
</organism>
<dbReference type="InterPro" id="IPR000477">
    <property type="entry name" value="RT_dom"/>
</dbReference>
<feature type="domain" description="Reverse transcriptase" evidence="1">
    <location>
        <begin position="277"/>
        <end position="519"/>
    </location>
</feature>
<dbReference type="EnsemblMetazoa" id="AALFPA23_003904.R4563">
    <property type="protein sequence ID" value="AALFPA23_003904.P4563"/>
    <property type="gene ID" value="AALFPA23_003904"/>
</dbReference>
<name>A0ABM1XY21_AEDAL</name>
<dbReference type="Pfam" id="PF26215">
    <property type="entry name" value="HTH_animal"/>
    <property type="match status" value="1"/>
</dbReference>
<dbReference type="Pfam" id="PF00078">
    <property type="entry name" value="RVT_1"/>
    <property type="match status" value="1"/>
</dbReference>
<evidence type="ECO:0000313" key="2">
    <source>
        <dbReference type="EnsemblMetazoa" id="AALFPA23_003904.P4563"/>
    </source>
</evidence>
<dbReference type="PANTHER" id="PTHR21301:SF10">
    <property type="entry name" value="REVERSE TRANSCRIPTASE DOMAIN-CONTAINING PROTEIN"/>
    <property type="match status" value="1"/>
</dbReference>
<keyword evidence="3" id="KW-1185">Reference proteome</keyword>
<accession>A0ABM1XY21</accession>
<dbReference type="CDD" id="cd00304">
    <property type="entry name" value="RT_like"/>
    <property type="match status" value="1"/>
</dbReference>
<dbReference type="PROSITE" id="PS50878">
    <property type="entry name" value="RT_POL"/>
    <property type="match status" value="1"/>
</dbReference>
<evidence type="ECO:0000259" key="1">
    <source>
        <dbReference type="PROSITE" id="PS50878"/>
    </source>
</evidence>
<protein>
    <recommendedName>
        <fullName evidence="1">Reverse transcriptase domain-containing protein</fullName>
    </recommendedName>
</protein>
<dbReference type="Gene3D" id="3.40.1440.10">
    <property type="entry name" value="GIY-YIG endonuclease"/>
    <property type="match status" value="1"/>
</dbReference>
<evidence type="ECO:0000313" key="3">
    <source>
        <dbReference type="Proteomes" id="UP000069940"/>
    </source>
</evidence>
<dbReference type="InterPro" id="IPR058912">
    <property type="entry name" value="HTH_animal"/>
</dbReference>
<proteinExistence type="predicted"/>
<dbReference type="PANTHER" id="PTHR21301">
    <property type="entry name" value="REVERSE TRANSCRIPTASE"/>
    <property type="match status" value="1"/>
</dbReference>
<dbReference type="GeneID" id="134291617"/>
<reference evidence="2" key="2">
    <citation type="submission" date="2025-05" db="UniProtKB">
        <authorList>
            <consortium name="EnsemblMetazoa"/>
        </authorList>
    </citation>
    <scope>IDENTIFICATION</scope>
    <source>
        <strain evidence="2">Foshan</strain>
    </source>
</reference>
<sequence>MDLHIASIRELCERSDRVLVCGDYNQPRLDWLAADWSVSVAESSSLNAASTVLLDGMDFLNLSQRNAVRNELGRTLDLVFYSVENDMGIDESAVSLLPIDSHHPPLVLSLSSTFAQPAQIERNFEVRPLDFQLDLLNKGLNFAVSPQCAPLADIVNNIESAIQYDNHTAKSATRHSVKQCLLRTASKRENGKCPNFDTWCTIRQLKARDVVYSRADKGNAVVVMDREDYDSRVHAMISAGPYEEYKFKNGKTKDPLNKMIEEVNHTRQTVAHLMGDEKLERKFHVPNPTVASLYCLPKIHKDPIGMRPISSNIRTPTEKLAAWLVNEMKKYPVRHGKSVKNSIDLVKRLEGFKFRRGEILVSFDVAALFPSVPVTEALHSLRRHLERSRAPPNHIEAYLSVAQVCMNQNFFTFRGKFYKQTFGLSMGSKLSPLLADLFMSDFEDEAQKKKLFPRIWWRYVDDVFAPVKERYLEQTLAMLNSQHNTINFTVEREVEGSLPFLDLLITRKEDDTLKFGIYRKPTSTDRYITSDSNHFGAQKQAAFHSMAHRLYNIPMERDEFEEEKSRVYTAAEVNGYDRPFVNKILKKHKRKNHRRNITTLQQNPEETRRISLPFYPRITNQIKTALRRQNLHVVHKSDKTLRDLLCNLKDKVPPDEQSGIYEIPCKDCPAVYIGQTRRKVKVRLKEHKNAVQSSKATESSVAAHTVDSQHEIDWNNAKLVKSVRKTLHLNAWESMFISNTRRPLMNEDDPPIASCLFSLVDTTPQ</sequence>
<dbReference type="CDD" id="cd10442">
    <property type="entry name" value="GIY-YIG_PLEs"/>
    <property type="match status" value="1"/>
</dbReference>
<reference evidence="3" key="1">
    <citation type="journal article" date="2015" name="Proc. Natl. Acad. Sci. U.S.A.">
        <title>Genome sequence of the Asian Tiger mosquito, Aedes albopictus, reveals insights into its biology, genetics, and evolution.</title>
        <authorList>
            <person name="Chen X.G."/>
            <person name="Jiang X."/>
            <person name="Gu J."/>
            <person name="Xu M."/>
            <person name="Wu Y."/>
            <person name="Deng Y."/>
            <person name="Zhang C."/>
            <person name="Bonizzoni M."/>
            <person name="Dermauw W."/>
            <person name="Vontas J."/>
            <person name="Armbruster P."/>
            <person name="Huang X."/>
            <person name="Yang Y."/>
            <person name="Zhang H."/>
            <person name="He W."/>
            <person name="Peng H."/>
            <person name="Liu Y."/>
            <person name="Wu K."/>
            <person name="Chen J."/>
            <person name="Lirakis M."/>
            <person name="Topalis P."/>
            <person name="Van Leeuwen T."/>
            <person name="Hall A.B."/>
            <person name="Jiang X."/>
            <person name="Thorpe C."/>
            <person name="Mueller R.L."/>
            <person name="Sun C."/>
            <person name="Waterhouse R.M."/>
            <person name="Yan G."/>
            <person name="Tu Z.J."/>
            <person name="Fang X."/>
            <person name="James A.A."/>
        </authorList>
    </citation>
    <scope>NUCLEOTIDE SEQUENCE [LARGE SCALE GENOMIC DNA]</scope>
    <source>
        <strain evidence="3">Foshan</strain>
    </source>
</reference>